<proteinExistence type="predicted"/>
<sequence length="312" mass="34137">MSPSRVSLLAMMAATSLLSACAPSANPPVKSPDALRLVTWNIEHLAEFDGKGCLPRQESDYAKLREFAAGLNADVVALQEVENAAAVARVFPADKWDVLMSERADTESYECRGAEGQMSTQQKVGFAVRKGLDYSYQADDNLSELGIGNPGLRHGVVLTVRNGQQQIDLMSVHMKSGCFVKDYRADDKPACVTLAQQVPVLERWMQSRLDQGTPFVILGDFNHNLGRDGNQLWSQLSSVSINGQRLANLSGDILGCHPKYPHPIDHVLGNSGLLEQVVEGSSYSHGFGYAQGHLKQEDMLSDHCPVSVDIRW</sequence>
<dbReference type="GO" id="GO:0016787">
    <property type="term" value="F:hydrolase activity"/>
    <property type="evidence" value="ECO:0007669"/>
    <property type="project" value="UniProtKB-KW"/>
</dbReference>
<dbReference type="AlphaFoldDB" id="A0AA37W0H6"/>
<protein>
    <submittedName>
        <fullName evidence="3">Hydrolase</fullName>
    </submittedName>
</protein>
<feature type="chain" id="PRO_5041280996" evidence="1">
    <location>
        <begin position="23"/>
        <end position="312"/>
    </location>
</feature>
<evidence type="ECO:0000256" key="1">
    <source>
        <dbReference type="SAM" id="SignalP"/>
    </source>
</evidence>
<dbReference type="Gene3D" id="3.60.10.10">
    <property type="entry name" value="Endonuclease/exonuclease/phosphatase"/>
    <property type="match status" value="1"/>
</dbReference>
<feature type="signal peptide" evidence="1">
    <location>
        <begin position="1"/>
        <end position="22"/>
    </location>
</feature>
<dbReference type="PROSITE" id="PS51257">
    <property type="entry name" value="PROKAR_LIPOPROTEIN"/>
    <property type="match status" value="1"/>
</dbReference>
<gene>
    <name evidence="3" type="ORF">GCM10007895_03430</name>
</gene>
<dbReference type="Proteomes" id="UP001161422">
    <property type="component" value="Unassembled WGS sequence"/>
</dbReference>
<reference evidence="3" key="2">
    <citation type="submission" date="2023-01" db="EMBL/GenBank/DDBJ databases">
        <title>Draft genome sequence of Paraferrimonas sedimenticola strain NBRC 101628.</title>
        <authorList>
            <person name="Sun Q."/>
            <person name="Mori K."/>
        </authorList>
    </citation>
    <scope>NUCLEOTIDE SEQUENCE</scope>
    <source>
        <strain evidence="3">NBRC 101628</strain>
    </source>
</reference>
<dbReference type="InterPro" id="IPR036691">
    <property type="entry name" value="Endo/exonu/phosph_ase_sf"/>
</dbReference>
<dbReference type="SUPFAM" id="SSF56219">
    <property type="entry name" value="DNase I-like"/>
    <property type="match status" value="1"/>
</dbReference>
<keyword evidence="1" id="KW-0732">Signal</keyword>
<keyword evidence="4" id="KW-1185">Reference proteome</keyword>
<evidence type="ECO:0000313" key="3">
    <source>
        <dbReference type="EMBL" id="GLP95037.1"/>
    </source>
</evidence>
<evidence type="ECO:0000259" key="2">
    <source>
        <dbReference type="Pfam" id="PF03372"/>
    </source>
</evidence>
<name>A0AA37W0H6_9GAMM</name>
<dbReference type="EMBL" id="BSNC01000001">
    <property type="protein sequence ID" value="GLP95037.1"/>
    <property type="molecule type" value="Genomic_DNA"/>
</dbReference>
<keyword evidence="3" id="KW-0378">Hydrolase</keyword>
<feature type="domain" description="Endonuclease/exonuclease/phosphatase" evidence="2">
    <location>
        <begin position="38"/>
        <end position="303"/>
    </location>
</feature>
<dbReference type="Pfam" id="PF03372">
    <property type="entry name" value="Exo_endo_phos"/>
    <property type="match status" value="1"/>
</dbReference>
<comment type="caution">
    <text evidence="3">The sequence shown here is derived from an EMBL/GenBank/DDBJ whole genome shotgun (WGS) entry which is preliminary data.</text>
</comment>
<organism evidence="3 4">
    <name type="scientific">Paraferrimonas sedimenticola</name>
    <dbReference type="NCBI Taxonomy" id="375674"/>
    <lineage>
        <taxon>Bacteria</taxon>
        <taxon>Pseudomonadati</taxon>
        <taxon>Pseudomonadota</taxon>
        <taxon>Gammaproteobacteria</taxon>
        <taxon>Alteromonadales</taxon>
        <taxon>Ferrimonadaceae</taxon>
        <taxon>Paraferrimonas</taxon>
    </lineage>
</organism>
<accession>A0AA37W0H6</accession>
<evidence type="ECO:0000313" key="4">
    <source>
        <dbReference type="Proteomes" id="UP001161422"/>
    </source>
</evidence>
<dbReference type="InterPro" id="IPR005135">
    <property type="entry name" value="Endo/exonuclease/phosphatase"/>
</dbReference>
<dbReference type="RefSeq" id="WP_095505929.1">
    <property type="nucleotide sequence ID" value="NZ_BSNC01000001.1"/>
</dbReference>
<reference evidence="3" key="1">
    <citation type="journal article" date="2014" name="Int. J. Syst. Evol. Microbiol.">
        <title>Complete genome sequence of Corynebacterium casei LMG S-19264T (=DSM 44701T), isolated from a smear-ripened cheese.</title>
        <authorList>
            <consortium name="US DOE Joint Genome Institute (JGI-PGF)"/>
            <person name="Walter F."/>
            <person name="Albersmeier A."/>
            <person name="Kalinowski J."/>
            <person name="Ruckert C."/>
        </authorList>
    </citation>
    <scope>NUCLEOTIDE SEQUENCE</scope>
    <source>
        <strain evidence="3">NBRC 101628</strain>
    </source>
</reference>